<keyword evidence="3" id="KW-0238">DNA-binding</keyword>
<dbReference type="EMBL" id="AUWY01000080">
    <property type="protein sequence ID" value="EQB32007.1"/>
    <property type="molecule type" value="Genomic_DNA"/>
</dbReference>
<evidence type="ECO:0000256" key="2">
    <source>
        <dbReference type="ARBA" id="ARBA00023015"/>
    </source>
</evidence>
<dbReference type="Proteomes" id="UP000015523">
    <property type="component" value="Unassembled WGS sequence"/>
</dbReference>
<dbReference type="OrthoDB" id="7585970at2"/>
<evidence type="ECO:0000313" key="6">
    <source>
        <dbReference type="EMBL" id="EQB32007.1"/>
    </source>
</evidence>
<dbReference type="STRING" id="1346791.M529_11725"/>
<gene>
    <name evidence="6" type="ORF">M529_11725</name>
</gene>
<evidence type="ECO:0000256" key="4">
    <source>
        <dbReference type="ARBA" id="ARBA00023163"/>
    </source>
</evidence>
<proteinExistence type="inferred from homology"/>
<dbReference type="RefSeq" id="WP_021318144.1">
    <property type="nucleotide sequence ID" value="NZ_AUWY01000080.1"/>
</dbReference>
<dbReference type="InterPro" id="IPR010982">
    <property type="entry name" value="Lambda_DNA-bd_dom_sf"/>
</dbReference>
<dbReference type="SUPFAM" id="SSF47413">
    <property type="entry name" value="lambda repressor-like DNA-binding domains"/>
    <property type="match status" value="1"/>
</dbReference>
<dbReference type="Gene3D" id="1.10.260.40">
    <property type="entry name" value="lambda repressor-like DNA-binding domains"/>
    <property type="match status" value="1"/>
</dbReference>
<feature type="domain" description="Ner winged helix-turn-helix DNA-binding" evidence="5">
    <location>
        <begin position="7"/>
        <end position="73"/>
    </location>
</feature>
<keyword evidence="7" id="KW-1185">Reference proteome</keyword>
<keyword evidence="4" id="KW-0804">Transcription</keyword>
<reference evidence="6 7" key="1">
    <citation type="journal article" date="2013" name="Genome Announc.">
        <title>Draft Genome Sequence of Sphingobium ummariense Strain RL-3, a Hexachlorocyclohexane-Degrading Bacterium.</title>
        <authorList>
            <person name="Kohli P."/>
            <person name="Dua A."/>
            <person name="Sangwan N."/>
            <person name="Oldach P."/>
            <person name="Khurana J.P."/>
            <person name="Lal R."/>
        </authorList>
    </citation>
    <scope>NUCLEOTIDE SEQUENCE [LARGE SCALE GENOMIC DNA]</scope>
    <source>
        <strain evidence="6 7">RL-3</strain>
    </source>
</reference>
<comment type="similarity">
    <text evidence="1">Belongs to the ner transcriptional regulatory family.</text>
</comment>
<dbReference type="GO" id="GO:0003677">
    <property type="term" value="F:DNA binding"/>
    <property type="evidence" value="ECO:0007669"/>
    <property type="project" value="UniProtKB-KW"/>
</dbReference>
<dbReference type="AlphaFoldDB" id="T0J590"/>
<dbReference type="InterPro" id="IPR038722">
    <property type="entry name" value="Ner_HTH_dom"/>
</dbReference>
<dbReference type="Pfam" id="PF13693">
    <property type="entry name" value="HTH_35"/>
    <property type="match status" value="1"/>
</dbReference>
<accession>T0J590</accession>
<sequence>MLAEAPHREDIKSEIRKRHGSMAAFEVARGLPPQSTRDVLRGRAIAKTAHAIAQELDSTVEALFPGRFKSHIRDNTSEKVAAHRQNEGAR</sequence>
<name>T0J590_9SPHN</name>
<comment type="caution">
    <text evidence="6">The sequence shown here is derived from an EMBL/GenBank/DDBJ whole genome shotgun (WGS) entry which is preliminary data.</text>
</comment>
<organism evidence="6 7">
    <name type="scientific">Sphingobium ummariense RL-3</name>
    <dbReference type="NCBI Taxonomy" id="1346791"/>
    <lineage>
        <taxon>Bacteria</taxon>
        <taxon>Pseudomonadati</taxon>
        <taxon>Pseudomonadota</taxon>
        <taxon>Alphaproteobacteria</taxon>
        <taxon>Sphingomonadales</taxon>
        <taxon>Sphingomonadaceae</taxon>
        <taxon>Sphingobium</taxon>
    </lineage>
</organism>
<evidence type="ECO:0000259" key="5">
    <source>
        <dbReference type="Pfam" id="PF13693"/>
    </source>
</evidence>
<protein>
    <recommendedName>
        <fullName evidence="5">Ner winged helix-turn-helix DNA-binding domain-containing protein</fullName>
    </recommendedName>
</protein>
<evidence type="ECO:0000256" key="3">
    <source>
        <dbReference type="ARBA" id="ARBA00023125"/>
    </source>
</evidence>
<evidence type="ECO:0000256" key="1">
    <source>
        <dbReference type="ARBA" id="ARBA00006157"/>
    </source>
</evidence>
<evidence type="ECO:0000313" key="7">
    <source>
        <dbReference type="Proteomes" id="UP000015523"/>
    </source>
</evidence>
<keyword evidence="2" id="KW-0805">Transcription regulation</keyword>